<keyword evidence="1" id="KW-0812">Transmembrane</keyword>
<keyword evidence="1" id="KW-0472">Membrane</keyword>
<accession>A0AAD8QC69</accession>
<keyword evidence="3" id="KW-1185">Reference proteome</keyword>
<feature type="transmembrane region" description="Helical" evidence="1">
    <location>
        <begin position="12"/>
        <end position="34"/>
    </location>
</feature>
<keyword evidence="1" id="KW-1133">Transmembrane helix</keyword>
<sequence length="239" mass="26068">MPQLVDATDSNATVRVLLYLAIFNPIYLPLWVILGAKHWNTLWSTSSATIPIMWQVILGLTVNSSTVFWQARTAPICVSGASLTLSVGALLMGLDKPSKPAMLSDMPSPAVSAQNRLLPELIVEKHLGIWTCIKGGSYISTKLKQLIAGCDLASRTTNYSANQDFLSRRLPPGAAKPAKCLFTTHFLDKVEVLADEIAILSKGQVKCCRPTTALKQLHGGGYILVTSEYSLLEENRRLD</sequence>
<dbReference type="GeneID" id="85443827"/>
<dbReference type="AlphaFoldDB" id="A0AAD8QC69"/>
<feature type="transmembrane region" description="Helical" evidence="1">
    <location>
        <begin position="73"/>
        <end position="94"/>
    </location>
</feature>
<dbReference type="Proteomes" id="UP001230504">
    <property type="component" value="Unassembled WGS sequence"/>
</dbReference>
<proteinExistence type="predicted"/>
<name>A0AAD8QC69_9PEZI</name>
<reference evidence="2" key="1">
    <citation type="submission" date="2021-06" db="EMBL/GenBank/DDBJ databases">
        <title>Comparative genomics, transcriptomics and evolutionary studies reveal genomic signatures of adaptation to plant cell wall in hemibiotrophic fungi.</title>
        <authorList>
            <consortium name="DOE Joint Genome Institute"/>
            <person name="Baroncelli R."/>
            <person name="Diaz J.F."/>
            <person name="Benocci T."/>
            <person name="Peng M."/>
            <person name="Battaglia E."/>
            <person name="Haridas S."/>
            <person name="Andreopoulos W."/>
            <person name="Labutti K."/>
            <person name="Pangilinan J."/>
            <person name="Floch G.L."/>
            <person name="Makela M.R."/>
            <person name="Henrissat B."/>
            <person name="Grigoriev I.V."/>
            <person name="Crouch J.A."/>
            <person name="De Vries R.P."/>
            <person name="Sukno S.A."/>
            <person name="Thon M.R."/>
        </authorList>
    </citation>
    <scope>NUCLEOTIDE SEQUENCE</scope>
    <source>
        <strain evidence="2">CBS 125086</strain>
    </source>
</reference>
<dbReference type="EMBL" id="JAHLJV010000001">
    <property type="protein sequence ID" value="KAK1599948.1"/>
    <property type="molecule type" value="Genomic_DNA"/>
</dbReference>
<gene>
    <name evidence="2" type="ORF">LY79DRAFT_574391</name>
</gene>
<organism evidence="2 3">
    <name type="scientific">Colletotrichum navitas</name>
    <dbReference type="NCBI Taxonomy" id="681940"/>
    <lineage>
        <taxon>Eukaryota</taxon>
        <taxon>Fungi</taxon>
        <taxon>Dikarya</taxon>
        <taxon>Ascomycota</taxon>
        <taxon>Pezizomycotina</taxon>
        <taxon>Sordariomycetes</taxon>
        <taxon>Hypocreomycetidae</taxon>
        <taxon>Glomerellales</taxon>
        <taxon>Glomerellaceae</taxon>
        <taxon>Colletotrichum</taxon>
        <taxon>Colletotrichum graminicola species complex</taxon>
    </lineage>
</organism>
<comment type="caution">
    <text evidence="2">The sequence shown here is derived from an EMBL/GenBank/DDBJ whole genome shotgun (WGS) entry which is preliminary data.</text>
</comment>
<feature type="transmembrane region" description="Helical" evidence="1">
    <location>
        <begin position="41"/>
        <end position="61"/>
    </location>
</feature>
<protein>
    <submittedName>
        <fullName evidence="2">Uncharacterized protein</fullName>
    </submittedName>
</protein>
<evidence type="ECO:0000313" key="2">
    <source>
        <dbReference type="EMBL" id="KAK1599948.1"/>
    </source>
</evidence>
<dbReference type="RefSeq" id="XP_060420444.1">
    <property type="nucleotide sequence ID" value="XM_060559587.1"/>
</dbReference>
<evidence type="ECO:0000256" key="1">
    <source>
        <dbReference type="SAM" id="Phobius"/>
    </source>
</evidence>
<evidence type="ECO:0000313" key="3">
    <source>
        <dbReference type="Proteomes" id="UP001230504"/>
    </source>
</evidence>